<proteinExistence type="predicted"/>
<evidence type="ECO:0000313" key="2">
    <source>
        <dbReference type="Proteomes" id="UP001281761"/>
    </source>
</evidence>
<organism evidence="1 2">
    <name type="scientific">Blattamonas nauphoetae</name>
    <dbReference type="NCBI Taxonomy" id="2049346"/>
    <lineage>
        <taxon>Eukaryota</taxon>
        <taxon>Metamonada</taxon>
        <taxon>Preaxostyla</taxon>
        <taxon>Oxymonadida</taxon>
        <taxon>Blattamonas</taxon>
    </lineage>
</organism>
<name>A0ABQ9X9U4_9EUKA</name>
<keyword evidence="2" id="KW-1185">Reference proteome</keyword>
<reference evidence="1 2" key="1">
    <citation type="journal article" date="2022" name="bioRxiv">
        <title>Genomics of Preaxostyla Flagellates Illuminates Evolutionary Transitions and the Path Towards Mitochondrial Loss.</title>
        <authorList>
            <person name="Novak L.V.F."/>
            <person name="Treitli S.C."/>
            <person name="Pyrih J."/>
            <person name="Halakuc P."/>
            <person name="Pipaliya S.V."/>
            <person name="Vacek V."/>
            <person name="Brzon O."/>
            <person name="Soukal P."/>
            <person name="Eme L."/>
            <person name="Dacks J.B."/>
            <person name="Karnkowska A."/>
            <person name="Elias M."/>
            <person name="Hampl V."/>
        </authorList>
    </citation>
    <scope>NUCLEOTIDE SEQUENCE [LARGE SCALE GENOMIC DNA]</scope>
    <source>
        <strain evidence="1">NAU3</strain>
        <tissue evidence="1">Gut</tissue>
    </source>
</reference>
<protein>
    <submittedName>
        <fullName evidence="1">Uncharacterized protein</fullName>
    </submittedName>
</protein>
<evidence type="ECO:0000313" key="1">
    <source>
        <dbReference type="EMBL" id="KAK2948691.1"/>
    </source>
</evidence>
<dbReference type="EMBL" id="JARBJD010000170">
    <property type="protein sequence ID" value="KAK2948691.1"/>
    <property type="molecule type" value="Genomic_DNA"/>
</dbReference>
<gene>
    <name evidence="1" type="ORF">BLNAU_16329</name>
</gene>
<sequence length="330" mass="37784">MDTSPFLNWNEKRFKTVDEQADVFWSLVATVKLQPVLDDSLEAKAVKFLESVDPDDEAFADAFFVSLQRTSDEVSTDLIQSIIILICTPSHVITTAAMEMLENLLLWCSPNIRLTLVTADLIPQLINTLNPLSLSFAEAVGIHTSLVVSISESNWLATLNGLEFLEIEYEDEQQAVHETVLKQVLVPSEQYLYRLCANRFSIVDGKQSKSFLVLLAHLLEISPYGQSTMEFVFHMPVALAIPSCLTFFEADYSIWFCLFHMNNPKREWNEQGGKVQRMWKTVHRMLRMEGIEDVIDEKLRSDQNESDGEYIVFYTIEFNNLLGTNVPRLW</sequence>
<dbReference type="Proteomes" id="UP001281761">
    <property type="component" value="Unassembled WGS sequence"/>
</dbReference>
<accession>A0ABQ9X9U4</accession>
<comment type="caution">
    <text evidence="1">The sequence shown here is derived from an EMBL/GenBank/DDBJ whole genome shotgun (WGS) entry which is preliminary data.</text>
</comment>